<dbReference type="AlphaFoldDB" id="A0AAD3TMF4"/>
<dbReference type="EMBL" id="BSYO01000043">
    <property type="protein sequence ID" value="GMH31866.1"/>
    <property type="molecule type" value="Genomic_DNA"/>
</dbReference>
<comment type="caution">
    <text evidence="2">The sequence shown here is derived from an EMBL/GenBank/DDBJ whole genome shotgun (WGS) entry which is preliminary data.</text>
</comment>
<sequence>MQQRSRSKEEPLSADSEDQGQLAKTSRTQLLIASKTKQASYAQRGKAARKDAQEGDRHICIKKEDANDSRFQANI</sequence>
<dbReference type="Proteomes" id="UP001279734">
    <property type="component" value="Unassembled WGS sequence"/>
</dbReference>
<gene>
    <name evidence="2" type="ORF">Nepgr_033710</name>
</gene>
<feature type="compositionally biased region" description="Polar residues" evidence="1">
    <location>
        <begin position="22"/>
        <end position="41"/>
    </location>
</feature>
<evidence type="ECO:0000313" key="2">
    <source>
        <dbReference type="EMBL" id="GMH31866.1"/>
    </source>
</evidence>
<accession>A0AAD3TMF4</accession>
<feature type="compositionally biased region" description="Basic and acidic residues" evidence="1">
    <location>
        <begin position="48"/>
        <end position="68"/>
    </location>
</feature>
<feature type="compositionally biased region" description="Basic and acidic residues" evidence="1">
    <location>
        <begin position="1"/>
        <end position="11"/>
    </location>
</feature>
<reference evidence="2" key="1">
    <citation type="submission" date="2023-05" db="EMBL/GenBank/DDBJ databases">
        <title>Nepenthes gracilis genome sequencing.</title>
        <authorList>
            <person name="Fukushima K."/>
        </authorList>
    </citation>
    <scope>NUCLEOTIDE SEQUENCE</scope>
    <source>
        <strain evidence="2">SING2019-196</strain>
    </source>
</reference>
<name>A0AAD3TMF4_NEPGR</name>
<feature type="region of interest" description="Disordered" evidence="1">
    <location>
        <begin position="1"/>
        <end position="75"/>
    </location>
</feature>
<evidence type="ECO:0000256" key="1">
    <source>
        <dbReference type="SAM" id="MobiDB-lite"/>
    </source>
</evidence>
<organism evidence="2 3">
    <name type="scientific">Nepenthes gracilis</name>
    <name type="common">Slender pitcher plant</name>
    <dbReference type="NCBI Taxonomy" id="150966"/>
    <lineage>
        <taxon>Eukaryota</taxon>
        <taxon>Viridiplantae</taxon>
        <taxon>Streptophyta</taxon>
        <taxon>Embryophyta</taxon>
        <taxon>Tracheophyta</taxon>
        <taxon>Spermatophyta</taxon>
        <taxon>Magnoliopsida</taxon>
        <taxon>eudicotyledons</taxon>
        <taxon>Gunneridae</taxon>
        <taxon>Pentapetalae</taxon>
        <taxon>Caryophyllales</taxon>
        <taxon>Nepenthaceae</taxon>
        <taxon>Nepenthes</taxon>
    </lineage>
</organism>
<evidence type="ECO:0000313" key="3">
    <source>
        <dbReference type="Proteomes" id="UP001279734"/>
    </source>
</evidence>
<proteinExistence type="predicted"/>
<protein>
    <submittedName>
        <fullName evidence="2">Uncharacterized protein</fullName>
    </submittedName>
</protein>
<keyword evidence="3" id="KW-1185">Reference proteome</keyword>